<organism evidence="5 6">
    <name type="scientific">Pseudomonas mangrovi</name>
    <dbReference type="NCBI Taxonomy" id="2161748"/>
    <lineage>
        <taxon>Bacteria</taxon>
        <taxon>Pseudomonadati</taxon>
        <taxon>Pseudomonadota</taxon>
        <taxon>Gammaproteobacteria</taxon>
        <taxon>Pseudomonadales</taxon>
        <taxon>Pseudomonadaceae</taxon>
        <taxon>Pseudomonas</taxon>
    </lineage>
</organism>
<keyword evidence="2 4" id="KW-0479">Metal-binding</keyword>
<dbReference type="EMBL" id="QASN01000006">
    <property type="protein sequence ID" value="PTU75708.1"/>
    <property type="molecule type" value="Genomic_DNA"/>
</dbReference>
<dbReference type="PROSITE" id="PS01091">
    <property type="entry name" value="TATD_3"/>
    <property type="match status" value="1"/>
</dbReference>
<proteinExistence type="inferred from homology"/>
<name>A0A2T5PDA1_9PSED</name>
<dbReference type="GO" id="GO:0004536">
    <property type="term" value="F:DNA nuclease activity"/>
    <property type="evidence" value="ECO:0007669"/>
    <property type="project" value="InterPro"/>
</dbReference>
<dbReference type="CDD" id="cd01310">
    <property type="entry name" value="TatD_DNAse"/>
    <property type="match status" value="1"/>
</dbReference>
<protein>
    <submittedName>
        <fullName evidence="5">Hydrolase TatD</fullName>
    </submittedName>
</protein>
<evidence type="ECO:0000256" key="4">
    <source>
        <dbReference type="PIRSR" id="PIRSR005902-1"/>
    </source>
</evidence>
<feature type="binding site" evidence="4">
    <location>
        <position position="155"/>
    </location>
    <ligand>
        <name>a divalent metal cation</name>
        <dbReference type="ChEBI" id="CHEBI:60240"/>
        <label>2</label>
    </ligand>
</feature>
<evidence type="ECO:0000256" key="3">
    <source>
        <dbReference type="ARBA" id="ARBA00022801"/>
    </source>
</evidence>
<dbReference type="FunFam" id="3.20.20.140:FF:000005">
    <property type="entry name" value="TatD family hydrolase"/>
    <property type="match status" value="1"/>
</dbReference>
<dbReference type="OrthoDB" id="9810005at2"/>
<evidence type="ECO:0000256" key="2">
    <source>
        <dbReference type="ARBA" id="ARBA00022723"/>
    </source>
</evidence>
<comment type="similarity">
    <text evidence="1">Belongs to the metallo-dependent hydrolases superfamily. TatD-type hydrolase family.</text>
</comment>
<comment type="caution">
    <text evidence="5">The sequence shown here is derived from an EMBL/GenBank/DDBJ whole genome shotgun (WGS) entry which is preliminary data.</text>
</comment>
<feature type="binding site" evidence="4">
    <location>
        <position position="131"/>
    </location>
    <ligand>
        <name>a divalent metal cation</name>
        <dbReference type="ChEBI" id="CHEBI:60240"/>
        <label>2</label>
    </ligand>
</feature>
<evidence type="ECO:0000313" key="6">
    <source>
        <dbReference type="Proteomes" id="UP000244064"/>
    </source>
</evidence>
<sequence length="259" mass="28394">MLVDSHCHLDRLDLSAHGGSLDAALDAARAAGVGHFLCIGVSAENADAVKALAERYEDVDCSVGVHPLDLAADAEPALDWLLESLDHPRVVAIGETGLDYHYEPEAAELQQRAFRLHLQAAKVTAKPVIVHTREARADTLELLREAALTQAGVLHCFTEDWPMAKAALDMGFYISLSGIVTFRNADALRDVARKVPADRLLVETDAPYLAPVPHRGKANLPQYVREVAQFIAEVRGERFETLAEQTTTNFRRLFPLSRA</sequence>
<dbReference type="InterPro" id="IPR001130">
    <property type="entry name" value="TatD-like"/>
</dbReference>
<keyword evidence="6" id="KW-1185">Reference proteome</keyword>
<dbReference type="GO" id="GO:0016788">
    <property type="term" value="F:hydrolase activity, acting on ester bonds"/>
    <property type="evidence" value="ECO:0007669"/>
    <property type="project" value="InterPro"/>
</dbReference>
<dbReference type="Pfam" id="PF01026">
    <property type="entry name" value="TatD_DNase"/>
    <property type="match status" value="1"/>
</dbReference>
<dbReference type="InterPro" id="IPR032466">
    <property type="entry name" value="Metal_Hydrolase"/>
</dbReference>
<reference evidence="5 6" key="1">
    <citation type="submission" date="2018-04" db="EMBL/GenBank/DDBJ databases">
        <title>Pseudomonas sp. nov., isolated from mangrove soil.</title>
        <authorList>
            <person name="Chen C."/>
        </authorList>
    </citation>
    <scope>NUCLEOTIDE SEQUENCE [LARGE SCALE GENOMIC DNA]</scope>
    <source>
        <strain evidence="5 6">TC-11</strain>
    </source>
</reference>
<feature type="binding site" evidence="4">
    <location>
        <position position="6"/>
    </location>
    <ligand>
        <name>a divalent metal cation</name>
        <dbReference type="ChEBI" id="CHEBI:60240"/>
        <label>1</label>
    </ligand>
</feature>
<feature type="binding site" evidence="4">
    <location>
        <position position="95"/>
    </location>
    <ligand>
        <name>a divalent metal cation</name>
        <dbReference type="ChEBI" id="CHEBI:60240"/>
        <label>1</label>
    </ligand>
</feature>
<dbReference type="InterPro" id="IPR018228">
    <property type="entry name" value="DNase_TatD-rel_CS"/>
</dbReference>
<dbReference type="Proteomes" id="UP000244064">
    <property type="component" value="Unassembled WGS sequence"/>
</dbReference>
<accession>A0A2T5PDA1</accession>
<dbReference type="GO" id="GO:0046872">
    <property type="term" value="F:metal ion binding"/>
    <property type="evidence" value="ECO:0007669"/>
    <property type="project" value="UniProtKB-KW"/>
</dbReference>
<dbReference type="PANTHER" id="PTHR46124:SF2">
    <property type="entry name" value="D-AMINOACYL-TRNA DEACYLASE"/>
    <property type="match status" value="1"/>
</dbReference>
<dbReference type="RefSeq" id="WP_108105204.1">
    <property type="nucleotide sequence ID" value="NZ_QASN01000006.1"/>
</dbReference>
<evidence type="ECO:0000313" key="5">
    <source>
        <dbReference type="EMBL" id="PTU75708.1"/>
    </source>
</evidence>
<dbReference type="Gene3D" id="3.20.20.140">
    <property type="entry name" value="Metal-dependent hydrolases"/>
    <property type="match status" value="1"/>
</dbReference>
<feature type="binding site" evidence="4">
    <location>
        <position position="205"/>
    </location>
    <ligand>
        <name>a divalent metal cation</name>
        <dbReference type="ChEBI" id="CHEBI:60240"/>
        <label>1</label>
    </ligand>
</feature>
<dbReference type="SUPFAM" id="SSF51556">
    <property type="entry name" value="Metallo-dependent hydrolases"/>
    <property type="match status" value="1"/>
</dbReference>
<feature type="binding site" evidence="4">
    <location>
        <position position="8"/>
    </location>
    <ligand>
        <name>a divalent metal cation</name>
        <dbReference type="ChEBI" id="CHEBI:60240"/>
        <label>1</label>
    </ligand>
</feature>
<dbReference type="PIRSF" id="PIRSF005902">
    <property type="entry name" value="DNase_TatD"/>
    <property type="match status" value="1"/>
</dbReference>
<dbReference type="InterPro" id="IPR015991">
    <property type="entry name" value="TatD/YcfH-like"/>
</dbReference>
<evidence type="ECO:0000256" key="1">
    <source>
        <dbReference type="ARBA" id="ARBA00009275"/>
    </source>
</evidence>
<keyword evidence="3 5" id="KW-0378">Hydrolase</keyword>
<dbReference type="AlphaFoldDB" id="A0A2T5PDA1"/>
<dbReference type="NCBIfam" id="TIGR00010">
    <property type="entry name" value="YchF/TatD family DNA exonuclease"/>
    <property type="match status" value="1"/>
</dbReference>
<gene>
    <name evidence="5" type="ORF">DBO85_03280</name>
</gene>
<dbReference type="PROSITE" id="PS01137">
    <property type="entry name" value="TATD_1"/>
    <property type="match status" value="1"/>
</dbReference>
<dbReference type="GO" id="GO:0005829">
    <property type="term" value="C:cytosol"/>
    <property type="evidence" value="ECO:0007669"/>
    <property type="project" value="TreeGrafter"/>
</dbReference>
<dbReference type="PANTHER" id="PTHR46124">
    <property type="entry name" value="D-AMINOACYL-TRNA DEACYLASE"/>
    <property type="match status" value="1"/>
</dbReference>